<evidence type="ECO:0000256" key="4">
    <source>
        <dbReference type="SAM" id="Coils"/>
    </source>
</evidence>
<dbReference type="InterPro" id="IPR038729">
    <property type="entry name" value="Rad50/SbcC_AAA"/>
</dbReference>
<evidence type="ECO:0000259" key="5">
    <source>
        <dbReference type="Pfam" id="PF13476"/>
    </source>
</evidence>
<comment type="similarity">
    <text evidence="1">Belongs to the SMC family. SbcC subfamily.</text>
</comment>
<reference evidence="6 7" key="1">
    <citation type="submission" date="2016-11" db="EMBL/GenBank/DDBJ databases">
        <authorList>
            <person name="Jaros S."/>
            <person name="Januszkiewicz K."/>
            <person name="Wedrychowicz H."/>
        </authorList>
    </citation>
    <scope>NUCLEOTIDE SEQUENCE [LARGE SCALE GENOMIC DNA]</scope>
    <source>
        <strain evidence="6 7">DSM 21758</strain>
    </source>
</reference>
<dbReference type="Proteomes" id="UP000184310">
    <property type="component" value="Unassembled WGS sequence"/>
</dbReference>
<dbReference type="PANTHER" id="PTHR32114">
    <property type="entry name" value="ABC TRANSPORTER ABCH.3"/>
    <property type="match status" value="1"/>
</dbReference>
<gene>
    <name evidence="6" type="ORF">SAMN02745163_02508</name>
</gene>
<keyword evidence="4" id="KW-0175">Coiled coil</keyword>
<dbReference type="Pfam" id="PF13476">
    <property type="entry name" value="AAA_23"/>
    <property type="match status" value="1"/>
</dbReference>
<dbReference type="GO" id="GO:0006302">
    <property type="term" value="P:double-strand break repair"/>
    <property type="evidence" value="ECO:0007669"/>
    <property type="project" value="InterPro"/>
</dbReference>
<sequence>MSKNNVSLFSLKYIKVSRFSLYAGEPQIYIDFNKPIVCLAGANGLGKSTFLNIIGFSLTGLVKRPNYNFKGISDIRKMNYSGEYFKGRIRQVDSEISEVEVSLEIGENIINIKRSFANSGEFLSWRLNNDEENFDEKKFEEKIIELMGLDSFEQFIFIVHYLLMFDESKEMVFWNTNILTNAINLLLGIDSKYAAEADRLSRLINQYDSKFRNLSWDITEARRYINKLEAEKKPLYNNSEDMEKLREDYMNLKEEIEEIEKNINNIKSENTSVKSLLSNMSAKKYSLKREFDEEYKKMFSHISGKEKILNNNIVMELLENEECPICGANHINVDRVRDFIEKENCPLCLSDLHESKVEVNTNRLKEIDIELNKTENELKNLYISKEKLEIELNNKIKEYEDKQYKLSKIEVDPIFVTKDTSENVGESIDFLIKSKYEFINMLTKEKDENRIKRDEAKAEAQKLRNLVTDKYLEIQGEFIPIFSGLASEFIGLNANLRLQEITTYHRAEYKYVLELGDSERLYEHQLSESQRYFIDIALRMTFIIYASKRGENKSGILLLDTPEGSLDIAYETNAGKMLYEYALNNMQLILTANVNSSGLLKELSKLSGSQNFKLIRMINWSQLTNVQEKNLKLIEDVLNSLENGMEENN</sequence>
<evidence type="ECO:0000256" key="1">
    <source>
        <dbReference type="ARBA" id="ARBA00006930"/>
    </source>
</evidence>
<dbReference type="STRING" id="1121302.SAMN02745163_02508"/>
<dbReference type="PANTHER" id="PTHR32114:SF2">
    <property type="entry name" value="ABC TRANSPORTER ABCH.3"/>
    <property type="match status" value="1"/>
</dbReference>
<dbReference type="InterPro" id="IPR027417">
    <property type="entry name" value="P-loop_NTPase"/>
</dbReference>
<proteinExistence type="inferred from homology"/>
<dbReference type="AlphaFoldDB" id="A0A1M6LVF7"/>
<organism evidence="6 7">
    <name type="scientific">Clostridium cavendishii DSM 21758</name>
    <dbReference type="NCBI Taxonomy" id="1121302"/>
    <lineage>
        <taxon>Bacteria</taxon>
        <taxon>Bacillati</taxon>
        <taxon>Bacillota</taxon>
        <taxon>Clostridia</taxon>
        <taxon>Eubacteriales</taxon>
        <taxon>Clostridiaceae</taxon>
        <taxon>Clostridium</taxon>
    </lineage>
</organism>
<dbReference type="Gene3D" id="3.40.50.300">
    <property type="entry name" value="P-loop containing nucleotide triphosphate hydrolases"/>
    <property type="match status" value="2"/>
</dbReference>
<dbReference type="SUPFAM" id="SSF52540">
    <property type="entry name" value="P-loop containing nucleoside triphosphate hydrolases"/>
    <property type="match status" value="2"/>
</dbReference>
<dbReference type="RefSeq" id="WP_072988001.1">
    <property type="nucleotide sequence ID" value="NZ_FQZB01000010.1"/>
</dbReference>
<evidence type="ECO:0000313" key="7">
    <source>
        <dbReference type="Proteomes" id="UP000184310"/>
    </source>
</evidence>
<feature type="coiled-coil region" evidence="4">
    <location>
        <begin position="439"/>
        <end position="466"/>
    </location>
</feature>
<feature type="domain" description="Rad50/SbcC-type AAA" evidence="5">
    <location>
        <begin position="21"/>
        <end position="263"/>
    </location>
</feature>
<dbReference type="OrthoDB" id="9795626at2"/>
<accession>A0A1M6LVF7</accession>
<evidence type="ECO:0000256" key="2">
    <source>
        <dbReference type="ARBA" id="ARBA00011322"/>
    </source>
</evidence>
<evidence type="ECO:0000313" key="6">
    <source>
        <dbReference type="EMBL" id="SHJ75093.1"/>
    </source>
</evidence>
<feature type="coiled-coil region" evidence="4">
    <location>
        <begin position="357"/>
        <end position="405"/>
    </location>
</feature>
<protein>
    <recommendedName>
        <fullName evidence="3">Nuclease SbcCD subunit C</fullName>
    </recommendedName>
</protein>
<comment type="subunit">
    <text evidence="2">Heterodimer of SbcC and SbcD.</text>
</comment>
<name>A0A1M6LVF7_9CLOT</name>
<keyword evidence="7" id="KW-1185">Reference proteome</keyword>
<dbReference type="GO" id="GO:0016887">
    <property type="term" value="F:ATP hydrolysis activity"/>
    <property type="evidence" value="ECO:0007669"/>
    <property type="project" value="InterPro"/>
</dbReference>
<dbReference type="EMBL" id="FQZB01000010">
    <property type="protein sequence ID" value="SHJ75093.1"/>
    <property type="molecule type" value="Genomic_DNA"/>
</dbReference>
<feature type="coiled-coil region" evidence="4">
    <location>
        <begin position="235"/>
        <end position="276"/>
    </location>
</feature>
<evidence type="ECO:0000256" key="3">
    <source>
        <dbReference type="ARBA" id="ARBA00013368"/>
    </source>
</evidence>